<dbReference type="Proteomes" id="UP000767446">
    <property type="component" value="Unassembled WGS sequence"/>
</dbReference>
<accession>A0A941GPF5</accession>
<evidence type="ECO:0000259" key="1">
    <source>
        <dbReference type="Pfam" id="PF00685"/>
    </source>
</evidence>
<dbReference type="EMBL" id="JADQBC010000021">
    <property type="protein sequence ID" value="MBR8827150.1"/>
    <property type="molecule type" value="Genomic_DNA"/>
</dbReference>
<evidence type="ECO:0000313" key="3">
    <source>
        <dbReference type="Proteomes" id="UP000767446"/>
    </source>
</evidence>
<comment type="caution">
    <text evidence="2">The sequence shown here is derived from an EMBL/GenBank/DDBJ whole genome shotgun (WGS) entry which is preliminary data.</text>
</comment>
<dbReference type="GO" id="GO:0008146">
    <property type="term" value="F:sulfotransferase activity"/>
    <property type="evidence" value="ECO:0007669"/>
    <property type="project" value="InterPro"/>
</dbReference>
<dbReference type="InterPro" id="IPR018831">
    <property type="entry name" value="Uncharacterised_NKWYS"/>
</dbReference>
<dbReference type="InterPro" id="IPR027417">
    <property type="entry name" value="P-loop_NTPase"/>
</dbReference>
<protein>
    <submittedName>
        <fullName evidence="2">Sulfotransferase domain-containing protein</fullName>
    </submittedName>
</protein>
<organism evidence="2 3">
    <name type="scientific">Gomphosphaeria aponina SAG 52.96 = DSM 107014</name>
    <dbReference type="NCBI Taxonomy" id="1521640"/>
    <lineage>
        <taxon>Bacteria</taxon>
        <taxon>Bacillati</taxon>
        <taxon>Cyanobacteriota</taxon>
        <taxon>Cyanophyceae</taxon>
        <taxon>Oscillatoriophycideae</taxon>
        <taxon>Chroococcales</taxon>
        <taxon>Gomphosphaeriaceae</taxon>
        <taxon>Gomphosphaeria</taxon>
    </lineage>
</organism>
<dbReference type="Pfam" id="PF00685">
    <property type="entry name" value="Sulfotransfer_1"/>
    <property type="match status" value="1"/>
</dbReference>
<reference evidence="2" key="1">
    <citation type="submission" date="2021-02" db="EMBL/GenBank/DDBJ databases">
        <title>Metagenome analyses of Stigonema ocellatum DSM 106950, Chlorogloea purpurea SAG 13.99 and Gomphosphaeria aponina DSM 107014.</title>
        <authorList>
            <person name="Marter P."/>
            <person name="Huang S."/>
        </authorList>
    </citation>
    <scope>NUCLEOTIDE SEQUENCE</scope>
    <source>
        <strain evidence="2">JP213</strain>
    </source>
</reference>
<proteinExistence type="predicted"/>
<dbReference type="SUPFAM" id="SSF52540">
    <property type="entry name" value="P-loop containing nucleoside triphosphate hydrolases"/>
    <property type="match status" value="1"/>
</dbReference>
<gene>
    <name evidence="2" type="ORF">DSM107014_04460</name>
</gene>
<dbReference type="AlphaFoldDB" id="A0A941GPF5"/>
<dbReference type="InterPro" id="IPR000863">
    <property type="entry name" value="Sulfotransferase_dom"/>
</dbReference>
<dbReference type="Pfam" id="PF10364">
    <property type="entry name" value="NKWYS"/>
    <property type="match status" value="1"/>
</dbReference>
<name>A0A941GPF5_9CHRO</name>
<dbReference type="Gene3D" id="3.40.50.300">
    <property type="entry name" value="P-loop containing nucleotide triphosphate hydrolases"/>
    <property type="match status" value="1"/>
</dbReference>
<sequence>MKKIIYTQNNQQVYLEVPPPANMPSFFVFALHKSGSVMQDNVFEELCANLKIPMISVAKTSFNQGVEESAFDKRICEIFTQVGYCFYGSRYLPPYLKELDLSGFKKFLLMRDPRDILVSHYFSLKKSHAIPQGDVGDKLLAKRRQLQEITIDDFALEEAPKLGWRIKNYAKIADENLKVFRYEDVVFDKVQWIKEILAFLGLNLELSKIQEIAKRHDVFPETENPAAHIRKVTPGDYQAKLKPSTIVKLNECLEDVLVKYNYEISGKGILEKCPIAIYQMGKVGSQTIWRSLGMDNFVTQNSQDLPIYHVHVLGAKNIEIAINNRTEKNLPLTVQLKHGKELRAYLDTQENPHLKVITVVREPISQCISSVFQTMKVYFPNLINSDGTCKVKETQKYLTNVVVNEKLKASNWFEHEFKQGLGIDVYHHQFNPENGYGIIQEKKLEILILTLENSQIWSQVIADFLHLPNQLKIIKQNTSESKDYGTVYNQIITQLKFPVPVLEKIYSSQYCQHFYTPEMIESFISKWAISST</sequence>
<feature type="domain" description="Sulfotransferase" evidence="1">
    <location>
        <begin position="105"/>
        <end position="216"/>
    </location>
</feature>
<evidence type="ECO:0000313" key="2">
    <source>
        <dbReference type="EMBL" id="MBR8827150.1"/>
    </source>
</evidence>